<proteinExistence type="predicted"/>
<feature type="region of interest" description="Disordered" evidence="1">
    <location>
        <begin position="433"/>
        <end position="541"/>
    </location>
</feature>
<feature type="compositionally biased region" description="Low complexity" evidence="1">
    <location>
        <begin position="443"/>
        <end position="455"/>
    </location>
</feature>
<gene>
    <name evidence="2" type="ORF">AAF712_001202</name>
</gene>
<protein>
    <submittedName>
        <fullName evidence="2">Uncharacterized protein</fullName>
    </submittedName>
</protein>
<accession>A0ABR3ACT4</accession>
<feature type="compositionally biased region" description="Polar residues" evidence="1">
    <location>
        <begin position="50"/>
        <end position="59"/>
    </location>
</feature>
<comment type="caution">
    <text evidence="2">The sequence shown here is derived from an EMBL/GenBank/DDBJ whole genome shotgun (WGS) entry which is preliminary data.</text>
</comment>
<feature type="compositionally biased region" description="Basic residues" evidence="1">
    <location>
        <begin position="461"/>
        <end position="471"/>
    </location>
</feature>
<feature type="compositionally biased region" description="Polar residues" evidence="1">
    <location>
        <begin position="351"/>
        <end position="384"/>
    </location>
</feature>
<dbReference type="EMBL" id="JBBXMP010000003">
    <property type="protein sequence ID" value="KAL0071345.1"/>
    <property type="molecule type" value="Genomic_DNA"/>
</dbReference>
<keyword evidence="3" id="KW-1185">Reference proteome</keyword>
<evidence type="ECO:0000313" key="2">
    <source>
        <dbReference type="EMBL" id="KAL0071345.1"/>
    </source>
</evidence>
<evidence type="ECO:0000256" key="1">
    <source>
        <dbReference type="SAM" id="MobiDB-lite"/>
    </source>
</evidence>
<feature type="compositionally biased region" description="Low complexity" evidence="1">
    <location>
        <begin position="489"/>
        <end position="508"/>
    </location>
</feature>
<feature type="compositionally biased region" description="Basic and acidic residues" evidence="1">
    <location>
        <begin position="433"/>
        <end position="442"/>
    </location>
</feature>
<reference evidence="2 3" key="1">
    <citation type="submission" date="2024-05" db="EMBL/GenBank/DDBJ databases">
        <title>A draft genome resource for the thread blight pathogen Marasmius tenuissimus strain MS-2.</title>
        <authorList>
            <person name="Yulfo-Soto G.E."/>
            <person name="Baruah I.K."/>
            <person name="Amoako-Attah I."/>
            <person name="Bukari Y."/>
            <person name="Meinhardt L.W."/>
            <person name="Bailey B.A."/>
            <person name="Cohen S.P."/>
        </authorList>
    </citation>
    <scope>NUCLEOTIDE SEQUENCE [LARGE SCALE GENOMIC DNA]</scope>
    <source>
        <strain evidence="2 3">MS-2</strain>
    </source>
</reference>
<evidence type="ECO:0000313" key="3">
    <source>
        <dbReference type="Proteomes" id="UP001437256"/>
    </source>
</evidence>
<feature type="compositionally biased region" description="Pro residues" evidence="1">
    <location>
        <begin position="338"/>
        <end position="350"/>
    </location>
</feature>
<feature type="region of interest" description="Disordered" evidence="1">
    <location>
        <begin position="317"/>
        <end position="393"/>
    </location>
</feature>
<feature type="region of interest" description="Disordered" evidence="1">
    <location>
        <begin position="773"/>
        <end position="806"/>
    </location>
</feature>
<feature type="compositionally biased region" description="Acidic residues" evidence="1">
    <location>
        <begin position="969"/>
        <end position="979"/>
    </location>
</feature>
<name>A0ABR3ACT4_9AGAR</name>
<feature type="compositionally biased region" description="Basic and acidic residues" evidence="1">
    <location>
        <begin position="887"/>
        <end position="896"/>
    </location>
</feature>
<feature type="compositionally biased region" description="Basic and acidic residues" evidence="1">
    <location>
        <begin position="67"/>
        <end position="77"/>
    </location>
</feature>
<sequence>MTTNSSNEPTNWATVPHSHLYSTSSLINNAVHAGDGQPDVQTAPYYPSCDLTSSNNWNNPDGPAQHPIDHSQNHNEQDFDNYNGQFQGFAQPVPHEQWASEHQHSVVAADVDPSLQSGYFSSSAPSTASTFSYSTASDMSANGYAYQSAECRPTWDTMATVPPPPQLPAASRYYTQSPAVSDFSSSTANNASADAHTHYCQPVDSQLAWGPAATVPPPPQQLAAASHDPAQSPAAAYDFPSSANTTSDAHLYPPVHSQPTWGTAVTTPAPPPHYPAQSPVASEFSSSHTLLSTDNMIQPDRWYITNSQASWDTSTTIAPTQQMQSPHRPAQYRLPQPGSQPHPSTIPPLPTQSVSGQWQEPSPLGTTPSPAIAQQTPSPTQTIGTGKGKGKEVPDLTDLARFVPPPPPTMEILWDNSTPDTMKTFLEKKAEIEANRLSESRSRSVSVSTPESSMSAQPARGHGKGKGKGKGKGNQAVLNSMPPPPVPPVVGTSRQTRAGSSSASSSVSRTRRSQKRSRSDEDGEEDGHQPSGSGSNKRACEDFASPCLPQQAAKIGQVADPVPENMRSAVVKAVEDGLEWQKRRLSNWVAFFRDRVQICQCDAAKVTTIRMFSGINHPCLNCLKRLLNDARALTWLGCTTIPSHAGKYPKRWARLESFDSALYHEHFPIVEWLGHIALHSRVNKRTGEISYFFEAPIYLWWSARSKIDGRGDLPPPKEEYGEREEVYGFEEPIWVWSTPTEDADLASQSFPNRAPSVGELEYLDVDEVNIPKDSQAEGGETASDTPPVGDATASPVQLEETSQVPDPFDVTLKGLDSDTASAPDFSYLYDLLTTPDPFSAFEADTNTNTDGNASDTTTQPETRDTISNKDGFSALPDSQVQLFGRDSGLKGLKENSTDTGSVEESTAGGVAASGDQSSKSEGGARTVNPEGSTHGDDGGNGTPAPASGDQSNDTTDAAADAHPNPSEPGPDEDDLDIGEWIDLTALD</sequence>
<feature type="region of interest" description="Disordered" evidence="1">
    <location>
        <begin position="840"/>
        <end position="987"/>
    </location>
</feature>
<feature type="compositionally biased region" description="Polar residues" evidence="1">
    <location>
        <begin position="844"/>
        <end position="860"/>
    </location>
</feature>
<organism evidence="2 3">
    <name type="scientific">Marasmius tenuissimus</name>
    <dbReference type="NCBI Taxonomy" id="585030"/>
    <lineage>
        <taxon>Eukaryota</taxon>
        <taxon>Fungi</taxon>
        <taxon>Dikarya</taxon>
        <taxon>Basidiomycota</taxon>
        <taxon>Agaricomycotina</taxon>
        <taxon>Agaricomycetes</taxon>
        <taxon>Agaricomycetidae</taxon>
        <taxon>Agaricales</taxon>
        <taxon>Marasmiineae</taxon>
        <taxon>Marasmiaceae</taxon>
        <taxon>Marasmius</taxon>
    </lineage>
</organism>
<dbReference type="Proteomes" id="UP001437256">
    <property type="component" value="Unassembled WGS sequence"/>
</dbReference>
<feature type="region of interest" description="Disordered" evidence="1">
    <location>
        <begin position="32"/>
        <end position="88"/>
    </location>
</feature>
<feature type="region of interest" description="Disordered" evidence="1">
    <location>
        <begin position="210"/>
        <end position="287"/>
    </location>
</feature>